<dbReference type="OrthoDB" id="2133190at2759"/>
<dbReference type="GeneID" id="27680625"/>
<dbReference type="InterPro" id="IPR036638">
    <property type="entry name" value="HLH_DNA-bd_sf"/>
</dbReference>
<evidence type="ECO:0000313" key="3">
    <source>
        <dbReference type="EMBL" id="KGO56328.1"/>
    </source>
</evidence>
<name>A0A0A2JNX1_PENEN</name>
<feature type="domain" description="BHLH" evidence="2">
    <location>
        <begin position="226"/>
        <end position="285"/>
    </location>
</feature>
<dbReference type="PANTHER" id="PTHR47336">
    <property type="entry name" value="TRANSCRIPTION FACTOR HMS1-RELATED"/>
    <property type="match status" value="1"/>
</dbReference>
<comment type="caution">
    <text evidence="3">The sequence shown here is derived from an EMBL/GenBank/DDBJ whole genome shotgun (WGS) entry which is preliminary data.</text>
</comment>
<dbReference type="PROSITE" id="PS50888">
    <property type="entry name" value="BHLH"/>
    <property type="match status" value="1"/>
</dbReference>
<dbReference type="InterPro" id="IPR011598">
    <property type="entry name" value="bHLH_dom"/>
</dbReference>
<dbReference type="Proteomes" id="UP000030143">
    <property type="component" value="Unassembled WGS sequence"/>
</dbReference>
<dbReference type="VEuPathDB" id="FungiDB:PEXP_052380"/>
<dbReference type="PhylomeDB" id="A0A0A2JNX1"/>
<organism evidence="3 4">
    <name type="scientific">Penicillium expansum</name>
    <name type="common">Blue mold rot fungus</name>
    <dbReference type="NCBI Taxonomy" id="27334"/>
    <lineage>
        <taxon>Eukaryota</taxon>
        <taxon>Fungi</taxon>
        <taxon>Dikarya</taxon>
        <taxon>Ascomycota</taxon>
        <taxon>Pezizomycotina</taxon>
        <taxon>Eurotiomycetes</taxon>
        <taxon>Eurotiomycetidae</taxon>
        <taxon>Eurotiales</taxon>
        <taxon>Aspergillaceae</taxon>
        <taxon>Penicillium</taxon>
    </lineage>
</organism>
<feature type="compositionally biased region" description="Polar residues" evidence="1">
    <location>
        <begin position="147"/>
        <end position="166"/>
    </location>
</feature>
<dbReference type="SMART" id="SM00353">
    <property type="entry name" value="HLH"/>
    <property type="match status" value="1"/>
</dbReference>
<dbReference type="STRING" id="27334.A0A0A2JNX1"/>
<dbReference type="PANTHER" id="PTHR47336:SF4">
    <property type="entry name" value="BHLH TRANSCRIPTION FACTOR (EUROFUNG)"/>
    <property type="match status" value="1"/>
</dbReference>
<accession>A0A0A2JNX1</accession>
<dbReference type="InterPro" id="IPR052099">
    <property type="entry name" value="Regulatory_TF_Diverse"/>
</dbReference>
<proteinExistence type="predicted"/>
<dbReference type="Pfam" id="PF00010">
    <property type="entry name" value="HLH"/>
    <property type="match status" value="1"/>
</dbReference>
<dbReference type="EMBL" id="JQFZ01000170">
    <property type="protein sequence ID" value="KGO56328.1"/>
    <property type="molecule type" value="Genomic_DNA"/>
</dbReference>
<sequence length="317" mass="35130">MCIMACNRSNEIPNLSIDQGTYLSQHLSPQSRPADYFDRPDPLAANWSYDNAIDLFSINPTDMEPVSFDFADSLTNLESKDLFSDPFASSGISGFSMPEDAASLSSVRLSPSHQHLNTKLISLKEFESDDQTWPSAVARQSIDSNTFETQSTNQPTNYPSSQLPTQSKTRSSSTRWSSSPEMKEEEIATLQPSKPTASTSRKTRSFSRDSTRSSTGGQDPQMRNAAKRAAHNIIEKRYRTNMNAKFVSLEQAISPSGVQKHSKVGAGSLKKSEILTNALTYIDGIQQENQALHKELALLKQNLLPGGIWRHAKNPRL</sequence>
<dbReference type="RefSeq" id="XP_016598123.1">
    <property type="nucleotide sequence ID" value="XM_016745205.1"/>
</dbReference>
<dbReference type="HOGENOM" id="CLU_933761_0_0_1"/>
<evidence type="ECO:0000256" key="1">
    <source>
        <dbReference type="SAM" id="MobiDB-lite"/>
    </source>
</evidence>
<evidence type="ECO:0000259" key="2">
    <source>
        <dbReference type="PROSITE" id="PS50888"/>
    </source>
</evidence>
<feature type="compositionally biased region" description="Low complexity" evidence="1">
    <location>
        <begin position="167"/>
        <end position="179"/>
    </location>
</feature>
<dbReference type="Gene3D" id="4.10.280.10">
    <property type="entry name" value="Helix-loop-helix DNA-binding domain"/>
    <property type="match status" value="1"/>
</dbReference>
<dbReference type="AlphaFoldDB" id="A0A0A2JNX1"/>
<dbReference type="SUPFAM" id="SSF47459">
    <property type="entry name" value="HLH, helix-loop-helix DNA-binding domain"/>
    <property type="match status" value="1"/>
</dbReference>
<feature type="region of interest" description="Disordered" evidence="1">
    <location>
        <begin position="147"/>
        <end position="227"/>
    </location>
</feature>
<gene>
    <name evidence="3" type="ORF">PEX2_079350</name>
</gene>
<reference evidence="3 4" key="1">
    <citation type="journal article" date="2015" name="Mol. Plant Microbe Interact.">
        <title>Genome, transcriptome, and functional analyses of Penicillium expansum provide new insights into secondary metabolism and pathogenicity.</title>
        <authorList>
            <person name="Ballester A.R."/>
            <person name="Marcet-Houben M."/>
            <person name="Levin E."/>
            <person name="Sela N."/>
            <person name="Selma-Lazaro C."/>
            <person name="Carmona L."/>
            <person name="Wisniewski M."/>
            <person name="Droby S."/>
            <person name="Gonzalez-Candelas L."/>
            <person name="Gabaldon T."/>
        </authorList>
    </citation>
    <scope>NUCLEOTIDE SEQUENCE [LARGE SCALE GENOMIC DNA]</scope>
    <source>
        <strain evidence="3 4">MD-8</strain>
    </source>
</reference>
<dbReference type="GO" id="GO:0046983">
    <property type="term" value="F:protein dimerization activity"/>
    <property type="evidence" value="ECO:0007669"/>
    <property type="project" value="InterPro"/>
</dbReference>
<keyword evidence="4" id="KW-1185">Reference proteome</keyword>
<protein>
    <recommendedName>
        <fullName evidence="2">BHLH domain-containing protein</fullName>
    </recommendedName>
</protein>
<evidence type="ECO:0000313" key="4">
    <source>
        <dbReference type="Proteomes" id="UP000030143"/>
    </source>
</evidence>